<dbReference type="AlphaFoldDB" id="A0AAN6Y345"/>
<dbReference type="EMBL" id="MU858152">
    <property type="protein sequence ID" value="KAK4211331.1"/>
    <property type="molecule type" value="Genomic_DNA"/>
</dbReference>
<feature type="transmembrane region" description="Helical" evidence="7">
    <location>
        <begin position="92"/>
        <end position="112"/>
    </location>
</feature>
<dbReference type="InterPro" id="IPR052337">
    <property type="entry name" value="SAT4-like"/>
</dbReference>
<feature type="transmembrane region" description="Helical" evidence="7">
    <location>
        <begin position="119"/>
        <end position="147"/>
    </location>
</feature>
<feature type="transmembrane region" description="Helical" evidence="7">
    <location>
        <begin position="12"/>
        <end position="36"/>
    </location>
</feature>
<comment type="similarity">
    <text evidence="5">Belongs to the SAT4 family.</text>
</comment>
<reference evidence="9" key="1">
    <citation type="journal article" date="2023" name="Mol. Phylogenet. Evol.">
        <title>Genome-scale phylogeny and comparative genomics of the fungal order Sordariales.</title>
        <authorList>
            <person name="Hensen N."/>
            <person name="Bonometti L."/>
            <person name="Westerberg I."/>
            <person name="Brannstrom I.O."/>
            <person name="Guillou S."/>
            <person name="Cros-Aarteil S."/>
            <person name="Calhoun S."/>
            <person name="Haridas S."/>
            <person name="Kuo A."/>
            <person name="Mondo S."/>
            <person name="Pangilinan J."/>
            <person name="Riley R."/>
            <person name="LaButti K."/>
            <person name="Andreopoulos B."/>
            <person name="Lipzen A."/>
            <person name="Chen C."/>
            <person name="Yan M."/>
            <person name="Daum C."/>
            <person name="Ng V."/>
            <person name="Clum A."/>
            <person name="Steindorff A."/>
            <person name="Ohm R.A."/>
            <person name="Martin F."/>
            <person name="Silar P."/>
            <person name="Natvig D.O."/>
            <person name="Lalanne C."/>
            <person name="Gautier V."/>
            <person name="Ament-Velasquez S.L."/>
            <person name="Kruys A."/>
            <person name="Hutchinson M.I."/>
            <person name="Powell A.J."/>
            <person name="Barry K."/>
            <person name="Miller A.N."/>
            <person name="Grigoriev I.V."/>
            <person name="Debuchy R."/>
            <person name="Gladieux P."/>
            <person name="Hiltunen Thoren M."/>
            <person name="Johannesson H."/>
        </authorList>
    </citation>
    <scope>NUCLEOTIDE SEQUENCE</scope>
    <source>
        <strain evidence="9">PSN293</strain>
    </source>
</reference>
<feature type="region of interest" description="Disordered" evidence="6">
    <location>
        <begin position="308"/>
        <end position="346"/>
    </location>
</feature>
<feature type="transmembrane region" description="Helical" evidence="7">
    <location>
        <begin position="197"/>
        <end position="215"/>
    </location>
</feature>
<dbReference type="InterPro" id="IPR049326">
    <property type="entry name" value="Rhodopsin_dom_fungi"/>
</dbReference>
<evidence type="ECO:0000259" key="8">
    <source>
        <dbReference type="Pfam" id="PF20684"/>
    </source>
</evidence>
<keyword evidence="3 7" id="KW-1133">Transmembrane helix</keyword>
<dbReference type="PANTHER" id="PTHR33048">
    <property type="entry name" value="PTH11-LIKE INTEGRAL MEMBRANE PROTEIN (AFU_ORTHOLOGUE AFUA_5G11245)"/>
    <property type="match status" value="1"/>
</dbReference>
<feature type="transmembrane region" description="Helical" evidence="7">
    <location>
        <begin position="235"/>
        <end position="259"/>
    </location>
</feature>
<feature type="transmembrane region" description="Helical" evidence="7">
    <location>
        <begin position="167"/>
        <end position="185"/>
    </location>
</feature>
<organism evidence="9 10">
    <name type="scientific">Rhypophila decipiens</name>
    <dbReference type="NCBI Taxonomy" id="261697"/>
    <lineage>
        <taxon>Eukaryota</taxon>
        <taxon>Fungi</taxon>
        <taxon>Dikarya</taxon>
        <taxon>Ascomycota</taxon>
        <taxon>Pezizomycotina</taxon>
        <taxon>Sordariomycetes</taxon>
        <taxon>Sordariomycetidae</taxon>
        <taxon>Sordariales</taxon>
        <taxon>Naviculisporaceae</taxon>
        <taxon>Rhypophila</taxon>
    </lineage>
</organism>
<comment type="caution">
    <text evidence="9">The sequence shown here is derived from an EMBL/GenBank/DDBJ whole genome shotgun (WGS) entry which is preliminary data.</text>
</comment>
<evidence type="ECO:0000256" key="1">
    <source>
        <dbReference type="ARBA" id="ARBA00004141"/>
    </source>
</evidence>
<feature type="domain" description="Rhodopsin" evidence="8">
    <location>
        <begin position="29"/>
        <end position="259"/>
    </location>
</feature>
<comment type="subcellular location">
    <subcellularLocation>
        <location evidence="1">Membrane</location>
        <topology evidence="1">Multi-pass membrane protein</topology>
    </subcellularLocation>
</comment>
<keyword evidence="2 7" id="KW-0812">Transmembrane</keyword>
<dbReference type="PANTHER" id="PTHR33048:SF47">
    <property type="entry name" value="INTEGRAL MEMBRANE PROTEIN-RELATED"/>
    <property type="match status" value="1"/>
</dbReference>
<evidence type="ECO:0000313" key="10">
    <source>
        <dbReference type="Proteomes" id="UP001301769"/>
    </source>
</evidence>
<evidence type="ECO:0000256" key="4">
    <source>
        <dbReference type="ARBA" id="ARBA00023136"/>
    </source>
</evidence>
<proteinExistence type="inferred from homology"/>
<keyword evidence="4 7" id="KW-0472">Membrane</keyword>
<feature type="compositionally biased region" description="Polar residues" evidence="6">
    <location>
        <begin position="308"/>
        <end position="318"/>
    </location>
</feature>
<dbReference type="Pfam" id="PF20684">
    <property type="entry name" value="Fung_rhodopsin"/>
    <property type="match status" value="1"/>
</dbReference>
<sequence length="346" mass="38995">MVHVGDYWKTGFIVQGVWAVVAGLLVFTRLTTRYYLGTDRLGYDDWLLLTAWILFAIRGICVMASYFPMIWGYSILEYYMSPDYWIGYRAELLFGLGLFVGSLEDGLIRVAIGAFLHKIILLVVIIPTMLFCIAMAIVFLEFCYRVARHPFTMALVEDTATAPGKGYFVWGVLVDFFLALFPWYLLHKVHMKKSKKLVICCSLSLGLIAAALGIVKLEALLTWTTESGEDVMYLYIFSCSEKGVLYICICLPALLPLWTREQEKRRRKRKDAELAAADFRRGIRRKGDSVIHDPRMEELLVETVPTRHGQTTMGTGISNPAELEKGASKTTNTTTATEGTNTSMSA</sequence>
<evidence type="ECO:0000256" key="2">
    <source>
        <dbReference type="ARBA" id="ARBA00022692"/>
    </source>
</evidence>
<gene>
    <name evidence="9" type="ORF">QBC37DRAFT_446515</name>
</gene>
<evidence type="ECO:0000256" key="7">
    <source>
        <dbReference type="SAM" id="Phobius"/>
    </source>
</evidence>
<dbReference type="Proteomes" id="UP001301769">
    <property type="component" value="Unassembled WGS sequence"/>
</dbReference>
<evidence type="ECO:0000256" key="3">
    <source>
        <dbReference type="ARBA" id="ARBA00022989"/>
    </source>
</evidence>
<accession>A0AAN6Y345</accession>
<evidence type="ECO:0000313" key="9">
    <source>
        <dbReference type="EMBL" id="KAK4211331.1"/>
    </source>
</evidence>
<protein>
    <recommendedName>
        <fullName evidence="8">Rhodopsin domain-containing protein</fullName>
    </recommendedName>
</protein>
<evidence type="ECO:0000256" key="5">
    <source>
        <dbReference type="ARBA" id="ARBA00038359"/>
    </source>
</evidence>
<reference evidence="9" key="2">
    <citation type="submission" date="2023-05" db="EMBL/GenBank/DDBJ databases">
        <authorList>
            <consortium name="Lawrence Berkeley National Laboratory"/>
            <person name="Steindorff A."/>
            <person name="Hensen N."/>
            <person name="Bonometti L."/>
            <person name="Westerberg I."/>
            <person name="Brannstrom I.O."/>
            <person name="Guillou S."/>
            <person name="Cros-Aarteil S."/>
            <person name="Calhoun S."/>
            <person name="Haridas S."/>
            <person name="Kuo A."/>
            <person name="Mondo S."/>
            <person name="Pangilinan J."/>
            <person name="Riley R."/>
            <person name="Labutti K."/>
            <person name="Andreopoulos B."/>
            <person name="Lipzen A."/>
            <person name="Chen C."/>
            <person name="Yanf M."/>
            <person name="Daum C."/>
            <person name="Ng V."/>
            <person name="Clum A."/>
            <person name="Ohm R."/>
            <person name="Martin F."/>
            <person name="Silar P."/>
            <person name="Natvig D."/>
            <person name="Lalanne C."/>
            <person name="Gautier V."/>
            <person name="Ament-Velasquez S.L."/>
            <person name="Kruys A."/>
            <person name="Hutchinson M.I."/>
            <person name="Powell A.J."/>
            <person name="Barry K."/>
            <person name="Miller A.N."/>
            <person name="Grigoriev I.V."/>
            <person name="Debuchy R."/>
            <person name="Gladieux P."/>
            <person name="Thoren M.H."/>
            <person name="Johannesson H."/>
        </authorList>
    </citation>
    <scope>NUCLEOTIDE SEQUENCE</scope>
    <source>
        <strain evidence="9">PSN293</strain>
    </source>
</reference>
<keyword evidence="10" id="KW-1185">Reference proteome</keyword>
<feature type="compositionally biased region" description="Low complexity" evidence="6">
    <location>
        <begin position="328"/>
        <end position="346"/>
    </location>
</feature>
<feature type="transmembrane region" description="Helical" evidence="7">
    <location>
        <begin position="48"/>
        <end position="72"/>
    </location>
</feature>
<name>A0AAN6Y345_9PEZI</name>
<evidence type="ECO:0000256" key="6">
    <source>
        <dbReference type="SAM" id="MobiDB-lite"/>
    </source>
</evidence>
<dbReference type="GO" id="GO:0016020">
    <property type="term" value="C:membrane"/>
    <property type="evidence" value="ECO:0007669"/>
    <property type="project" value="UniProtKB-SubCell"/>
</dbReference>